<evidence type="ECO:0000259" key="7">
    <source>
        <dbReference type="PROSITE" id="PS50045"/>
    </source>
</evidence>
<gene>
    <name evidence="9" type="ORF">GU920_16995</name>
</gene>
<evidence type="ECO:0000256" key="4">
    <source>
        <dbReference type="ARBA" id="ARBA00023015"/>
    </source>
</evidence>
<keyword evidence="6" id="KW-0597">Phosphoprotein</keyword>
<evidence type="ECO:0000259" key="8">
    <source>
        <dbReference type="PROSITE" id="PS50110"/>
    </source>
</evidence>
<keyword evidence="1" id="KW-0547">Nucleotide-binding</keyword>
<reference evidence="10" key="1">
    <citation type="submission" date="2020-01" db="EMBL/GenBank/DDBJ databases">
        <title>Sphingomonas sp. strain CSW-10.</title>
        <authorList>
            <person name="Chen W.-M."/>
        </authorList>
    </citation>
    <scope>NUCLEOTIDE SEQUENCE [LARGE SCALE GENOMIC DNA]</scope>
    <source>
        <strain evidence="10">CCP-1</strain>
    </source>
</reference>
<dbReference type="CDD" id="cd00009">
    <property type="entry name" value="AAA"/>
    <property type="match status" value="1"/>
</dbReference>
<dbReference type="Proteomes" id="UP001517376">
    <property type="component" value="Unassembled WGS sequence"/>
</dbReference>
<dbReference type="InterPro" id="IPR002078">
    <property type="entry name" value="Sigma_54_int"/>
</dbReference>
<dbReference type="InterPro" id="IPR003593">
    <property type="entry name" value="AAA+_ATPase"/>
</dbReference>
<dbReference type="InterPro" id="IPR011006">
    <property type="entry name" value="CheY-like_superfamily"/>
</dbReference>
<keyword evidence="10" id="KW-1185">Reference proteome</keyword>
<dbReference type="PROSITE" id="PS00688">
    <property type="entry name" value="SIGMA54_INTERACT_3"/>
    <property type="match status" value="1"/>
</dbReference>
<dbReference type="InterPro" id="IPR025944">
    <property type="entry name" value="Sigma_54_int_dom_CS"/>
</dbReference>
<proteinExistence type="predicted"/>
<protein>
    <submittedName>
        <fullName evidence="9">Response regulator</fullName>
    </submittedName>
</protein>
<dbReference type="Pfam" id="PF25601">
    <property type="entry name" value="AAA_lid_14"/>
    <property type="match status" value="1"/>
</dbReference>
<feature type="domain" description="Response regulatory" evidence="8">
    <location>
        <begin position="4"/>
        <end position="118"/>
    </location>
</feature>
<feature type="modified residue" description="4-aspartylphosphate" evidence="6">
    <location>
        <position position="53"/>
    </location>
</feature>
<dbReference type="SUPFAM" id="SSF52540">
    <property type="entry name" value="P-loop containing nucleoside triphosphate hydrolases"/>
    <property type="match status" value="1"/>
</dbReference>
<dbReference type="InterPro" id="IPR027417">
    <property type="entry name" value="P-loop_NTPase"/>
</dbReference>
<dbReference type="InterPro" id="IPR001789">
    <property type="entry name" value="Sig_transdc_resp-reg_receiver"/>
</dbReference>
<keyword evidence="2" id="KW-0067">ATP-binding</keyword>
<sequence>MMQQVLLIDDDEPMRRSTEQALDLAGMGVVSVASAEEALTLAGPGFGGVVLSDIRMPGMDGMTLLQRLGEMDRDLPVILVTGHAEVSLAVEAMRRGAYDFIEKPFATQDLLMVLRRALEHRALVMENRRLRAVAGQRDDVEARLPGRSAAMIDLRRLIRTIGPSEADVLITGPTGAGKEVVARALHDLSPRAGKPFIAINCAALPEALIESELFGHEAGAFPGALRPRYGRFEHARGGTILLDEIGSMPLDLQAKLLRVLQERVITRLGSNDPVALDVRFMATSKVDLAGEVAAGRFREDLFYRLSVALCRVPPLAVRREDVPVLFLQLAREAAARQGVEDRQPPPDLLAALAARDWPGNVRELRNAADRWVLGLEGDAGGGEGTRLADRVAGFERSVIAAAITAHGGHLRRVYESLGISRKTLYEKMLKHGLDRRLIVDGDE</sequence>
<evidence type="ECO:0000256" key="1">
    <source>
        <dbReference type="ARBA" id="ARBA00022741"/>
    </source>
</evidence>
<dbReference type="RefSeq" id="WP_161768309.1">
    <property type="nucleotide sequence ID" value="NZ_JAAATW010000004.1"/>
</dbReference>
<keyword evidence="3" id="KW-0902">Two-component regulatory system</keyword>
<comment type="caution">
    <text evidence="9">The sequence shown here is derived from an EMBL/GenBank/DDBJ whole genome shotgun (WGS) entry which is preliminary data.</text>
</comment>
<dbReference type="CDD" id="cd17549">
    <property type="entry name" value="REC_DctD-like"/>
    <property type="match status" value="1"/>
</dbReference>
<evidence type="ECO:0000256" key="6">
    <source>
        <dbReference type="PROSITE-ProRule" id="PRU00169"/>
    </source>
</evidence>
<dbReference type="SUPFAM" id="SSF46689">
    <property type="entry name" value="Homeodomain-like"/>
    <property type="match status" value="1"/>
</dbReference>
<evidence type="ECO:0000313" key="9">
    <source>
        <dbReference type="EMBL" id="NBE09245.1"/>
    </source>
</evidence>
<dbReference type="Gene3D" id="3.40.50.300">
    <property type="entry name" value="P-loop containing nucleotide triphosphate hydrolases"/>
    <property type="match status" value="1"/>
</dbReference>
<keyword evidence="5" id="KW-0804">Transcription</keyword>
<dbReference type="PROSITE" id="PS50110">
    <property type="entry name" value="RESPONSE_REGULATORY"/>
    <property type="match status" value="1"/>
</dbReference>
<dbReference type="InterPro" id="IPR058031">
    <property type="entry name" value="AAA_lid_NorR"/>
</dbReference>
<dbReference type="InterPro" id="IPR002197">
    <property type="entry name" value="HTH_Fis"/>
</dbReference>
<evidence type="ECO:0000256" key="3">
    <source>
        <dbReference type="ARBA" id="ARBA00023012"/>
    </source>
</evidence>
<dbReference type="PANTHER" id="PTHR32071">
    <property type="entry name" value="TRANSCRIPTIONAL REGULATORY PROTEIN"/>
    <property type="match status" value="1"/>
</dbReference>
<dbReference type="PROSITE" id="PS50045">
    <property type="entry name" value="SIGMA54_INTERACT_4"/>
    <property type="match status" value="1"/>
</dbReference>
<evidence type="ECO:0000256" key="5">
    <source>
        <dbReference type="ARBA" id="ARBA00023163"/>
    </source>
</evidence>
<name>A0ABW9YBK8_9RHOB</name>
<keyword evidence="4" id="KW-0805">Transcription regulation</keyword>
<dbReference type="SMART" id="SM00448">
    <property type="entry name" value="REC"/>
    <property type="match status" value="1"/>
</dbReference>
<dbReference type="Gene3D" id="1.10.10.60">
    <property type="entry name" value="Homeodomain-like"/>
    <property type="match status" value="1"/>
</dbReference>
<dbReference type="PANTHER" id="PTHR32071:SF57">
    <property type="entry name" value="C4-DICARBOXYLATE TRANSPORT TRANSCRIPTIONAL REGULATORY PROTEIN DCTD"/>
    <property type="match status" value="1"/>
</dbReference>
<feature type="domain" description="Sigma-54 factor interaction" evidence="7">
    <location>
        <begin position="144"/>
        <end position="373"/>
    </location>
</feature>
<dbReference type="Gene3D" id="1.10.8.60">
    <property type="match status" value="1"/>
</dbReference>
<dbReference type="SUPFAM" id="SSF52172">
    <property type="entry name" value="CheY-like"/>
    <property type="match status" value="1"/>
</dbReference>
<dbReference type="SMART" id="SM00382">
    <property type="entry name" value="AAA"/>
    <property type="match status" value="1"/>
</dbReference>
<dbReference type="EMBL" id="JAAATW010000004">
    <property type="protein sequence ID" value="NBE09245.1"/>
    <property type="molecule type" value="Genomic_DNA"/>
</dbReference>
<dbReference type="Gene3D" id="3.40.50.2300">
    <property type="match status" value="1"/>
</dbReference>
<accession>A0ABW9YBK8</accession>
<evidence type="ECO:0000313" key="10">
    <source>
        <dbReference type="Proteomes" id="UP001517376"/>
    </source>
</evidence>
<dbReference type="Pfam" id="PF00158">
    <property type="entry name" value="Sigma54_activat"/>
    <property type="match status" value="1"/>
</dbReference>
<dbReference type="InterPro" id="IPR009057">
    <property type="entry name" value="Homeodomain-like_sf"/>
</dbReference>
<dbReference type="Pfam" id="PF02954">
    <property type="entry name" value="HTH_8"/>
    <property type="match status" value="1"/>
</dbReference>
<dbReference type="Pfam" id="PF00072">
    <property type="entry name" value="Response_reg"/>
    <property type="match status" value="1"/>
</dbReference>
<organism evidence="9 10">
    <name type="scientific">Paragemmobacter ruber</name>
    <dbReference type="NCBI Taxonomy" id="1985673"/>
    <lineage>
        <taxon>Bacteria</taxon>
        <taxon>Pseudomonadati</taxon>
        <taxon>Pseudomonadota</taxon>
        <taxon>Alphaproteobacteria</taxon>
        <taxon>Rhodobacterales</taxon>
        <taxon>Paracoccaceae</taxon>
        <taxon>Paragemmobacter</taxon>
    </lineage>
</organism>
<evidence type="ECO:0000256" key="2">
    <source>
        <dbReference type="ARBA" id="ARBA00022840"/>
    </source>
</evidence>